<dbReference type="PRINTS" id="PR00413">
    <property type="entry name" value="HADHALOGNASE"/>
</dbReference>
<dbReference type="SFLD" id="SFLDG01129">
    <property type="entry name" value="C1.5:_HAD__Beta-PGM__Phosphata"/>
    <property type="match status" value="1"/>
</dbReference>
<dbReference type="InterPro" id="IPR036412">
    <property type="entry name" value="HAD-like_sf"/>
</dbReference>
<dbReference type="PANTHER" id="PTHR43434:SF16">
    <property type="entry name" value="BLL8046 PROTEIN"/>
    <property type="match status" value="1"/>
</dbReference>
<dbReference type="InterPro" id="IPR023214">
    <property type="entry name" value="HAD_sf"/>
</dbReference>
<protein>
    <submittedName>
        <fullName evidence="1">Haloacid dehalogenase</fullName>
    </submittedName>
</protein>
<accession>A0ABQ1UDV3</accession>
<dbReference type="Proteomes" id="UP000632454">
    <property type="component" value="Unassembled WGS sequence"/>
</dbReference>
<dbReference type="InterPro" id="IPR006439">
    <property type="entry name" value="HAD-SF_hydro_IA"/>
</dbReference>
<comment type="caution">
    <text evidence="1">The sequence shown here is derived from an EMBL/GenBank/DDBJ whole genome shotgun (WGS) entry which is preliminary data.</text>
</comment>
<organism evidence="1 2">
    <name type="scientific">Williamsia phyllosphaerae</name>
    <dbReference type="NCBI Taxonomy" id="885042"/>
    <lineage>
        <taxon>Bacteria</taxon>
        <taxon>Bacillati</taxon>
        <taxon>Actinomycetota</taxon>
        <taxon>Actinomycetes</taxon>
        <taxon>Mycobacteriales</taxon>
        <taxon>Nocardiaceae</taxon>
        <taxon>Williamsia</taxon>
    </lineage>
</organism>
<dbReference type="Pfam" id="PF00702">
    <property type="entry name" value="Hydrolase"/>
    <property type="match status" value="1"/>
</dbReference>
<evidence type="ECO:0000313" key="2">
    <source>
        <dbReference type="Proteomes" id="UP000632454"/>
    </source>
</evidence>
<dbReference type="EMBL" id="BMCS01000001">
    <property type="protein sequence ID" value="GGF16467.1"/>
    <property type="molecule type" value="Genomic_DNA"/>
</dbReference>
<keyword evidence="2" id="KW-1185">Reference proteome</keyword>
<reference evidence="2" key="1">
    <citation type="journal article" date="2019" name="Int. J. Syst. Evol. Microbiol.">
        <title>The Global Catalogue of Microorganisms (GCM) 10K type strain sequencing project: providing services to taxonomists for standard genome sequencing and annotation.</title>
        <authorList>
            <consortium name="The Broad Institute Genomics Platform"/>
            <consortium name="The Broad Institute Genome Sequencing Center for Infectious Disease"/>
            <person name="Wu L."/>
            <person name="Ma J."/>
        </authorList>
    </citation>
    <scope>NUCLEOTIDE SEQUENCE [LARGE SCALE GENOMIC DNA]</scope>
    <source>
        <strain evidence="2">CCM 7855</strain>
    </source>
</reference>
<proteinExistence type="predicted"/>
<dbReference type="PANTHER" id="PTHR43434">
    <property type="entry name" value="PHOSPHOGLYCOLATE PHOSPHATASE"/>
    <property type="match status" value="1"/>
</dbReference>
<dbReference type="InterPro" id="IPR023198">
    <property type="entry name" value="PGP-like_dom2"/>
</dbReference>
<gene>
    <name evidence="1" type="ORF">GCM10007298_10640</name>
</gene>
<dbReference type="InterPro" id="IPR050155">
    <property type="entry name" value="HAD-like_hydrolase_sf"/>
</dbReference>
<dbReference type="SFLD" id="SFLDS00003">
    <property type="entry name" value="Haloacid_Dehalogenase"/>
    <property type="match status" value="1"/>
</dbReference>
<evidence type="ECO:0000313" key="1">
    <source>
        <dbReference type="EMBL" id="GGF16467.1"/>
    </source>
</evidence>
<name>A0ABQ1UDV3_9NOCA</name>
<dbReference type="Gene3D" id="3.40.50.1000">
    <property type="entry name" value="HAD superfamily/HAD-like"/>
    <property type="match status" value="1"/>
</dbReference>
<sequence length="223" mass="23690">MAPIQAVLFDIDGTLVDSVYLHVDAWRRAFADHDLVAPSWEIHRRIGKDGSLLVEELIDVSGGDPESSDLASDLSSAHDDYYGGRSDELTILPGARELVRRCKDNDLVVVLATSAPEHELKILRSLLDVEDAVDAVTSGADVETAKPDSTVVALAVERAGVAAENAVMIGDATWDFVAANDIGVRGLGVRSGGISAQELLDAGASEVFADAAELLERADLFTH</sequence>
<dbReference type="RefSeq" id="WP_188487568.1">
    <property type="nucleotide sequence ID" value="NZ_BMCS01000001.1"/>
</dbReference>
<dbReference type="Gene3D" id="1.10.150.240">
    <property type="entry name" value="Putative phosphatase, domain 2"/>
    <property type="match status" value="1"/>
</dbReference>
<dbReference type="SUPFAM" id="SSF56784">
    <property type="entry name" value="HAD-like"/>
    <property type="match status" value="1"/>
</dbReference>